<dbReference type="Pfam" id="PF12796">
    <property type="entry name" value="Ank_2"/>
    <property type="match status" value="1"/>
</dbReference>
<dbReference type="PROSITE" id="PS50088">
    <property type="entry name" value="ANK_REPEAT"/>
    <property type="match status" value="1"/>
</dbReference>
<dbReference type="SUPFAM" id="SSF48403">
    <property type="entry name" value="Ankyrin repeat"/>
    <property type="match status" value="1"/>
</dbReference>
<dbReference type="RefSeq" id="WP_213592802.1">
    <property type="nucleotide sequence ID" value="NZ_BOSM01000006.1"/>
</dbReference>
<comment type="caution">
    <text evidence="3">The sequence shown here is derived from an EMBL/GenBank/DDBJ whole genome shotgun (WGS) entry which is preliminary data.</text>
</comment>
<evidence type="ECO:0000313" key="4">
    <source>
        <dbReference type="Proteomes" id="UP000681290"/>
    </source>
</evidence>
<gene>
    <name evidence="3" type="ORF">J15TS10_35540</name>
</gene>
<dbReference type="EMBL" id="BOSM01000006">
    <property type="protein sequence ID" value="GIP59740.1"/>
    <property type="molecule type" value="Genomic_DNA"/>
</dbReference>
<dbReference type="Proteomes" id="UP000681290">
    <property type="component" value="Unassembled WGS sequence"/>
</dbReference>
<accession>A0ABQ4MV06</accession>
<evidence type="ECO:0000313" key="3">
    <source>
        <dbReference type="EMBL" id="GIP59740.1"/>
    </source>
</evidence>
<dbReference type="Pfam" id="PF25535">
    <property type="entry name" value="DUF7919"/>
    <property type="match status" value="1"/>
</dbReference>
<dbReference type="Gene3D" id="1.25.40.20">
    <property type="entry name" value="Ankyrin repeat-containing domain"/>
    <property type="match status" value="1"/>
</dbReference>
<evidence type="ECO:0000256" key="1">
    <source>
        <dbReference type="PROSITE-ProRule" id="PRU00023"/>
    </source>
</evidence>
<reference evidence="3 4" key="1">
    <citation type="submission" date="2021-03" db="EMBL/GenBank/DDBJ databases">
        <title>Antimicrobial resistance genes in bacteria isolated from Japanese honey, and their potential for conferring macrolide and lincosamide resistance in the American foulbrood pathogen Paenibacillus larvae.</title>
        <authorList>
            <person name="Okamoto M."/>
            <person name="Kumagai M."/>
            <person name="Kanamori H."/>
            <person name="Takamatsu D."/>
        </authorList>
    </citation>
    <scope>NUCLEOTIDE SEQUENCE [LARGE SCALE GENOMIC DNA]</scope>
    <source>
        <strain evidence="3 4">J15TS10</strain>
    </source>
</reference>
<keyword evidence="4" id="KW-1185">Reference proteome</keyword>
<dbReference type="InterPro" id="IPR057679">
    <property type="entry name" value="DUF7919"/>
</dbReference>
<keyword evidence="1" id="KW-0040">ANK repeat</keyword>
<proteinExistence type="predicted"/>
<sequence length="299" mass="34284">MICYKDMTCYSLHHFENSKNVGWINIKNDFHRASLSEEFVSNLWEYIRYPLNVDRTSNDSVVVQYNKETKTLGFSEIRVISEDGLTKYAAPDLIFQYITQYSYCPPQEFIDAVLKGPKPTSPEYKYYISKYNEENLWGEDSKIVELSQNITNNIINNNNEYVSTLIQEKVDYINILTKDGSLLNASILNNNIGMAIQLLTMNIDVNKFSGIELISAILCQEDELIELLLGKNIMFNLSSPKTNPLFIATRKGNHKAVKLLLEHGIDPSIEYSNEFMRNFSVLDLAKKMNQGEIVSLLIS</sequence>
<feature type="repeat" description="ANK" evidence="1">
    <location>
        <begin position="240"/>
        <end position="272"/>
    </location>
</feature>
<protein>
    <recommendedName>
        <fullName evidence="2">DUF7919 domain-containing protein</fullName>
    </recommendedName>
</protein>
<name>A0ABQ4MV06_9BACL</name>
<evidence type="ECO:0000259" key="2">
    <source>
        <dbReference type="Pfam" id="PF25535"/>
    </source>
</evidence>
<dbReference type="InterPro" id="IPR002110">
    <property type="entry name" value="Ankyrin_rpt"/>
</dbReference>
<feature type="domain" description="DUF7919" evidence="2">
    <location>
        <begin position="4"/>
        <end position="114"/>
    </location>
</feature>
<organism evidence="3 4">
    <name type="scientific">Paenibacillus woosongensis</name>
    <dbReference type="NCBI Taxonomy" id="307580"/>
    <lineage>
        <taxon>Bacteria</taxon>
        <taxon>Bacillati</taxon>
        <taxon>Bacillota</taxon>
        <taxon>Bacilli</taxon>
        <taxon>Bacillales</taxon>
        <taxon>Paenibacillaceae</taxon>
        <taxon>Paenibacillus</taxon>
    </lineage>
</organism>
<dbReference type="InterPro" id="IPR036770">
    <property type="entry name" value="Ankyrin_rpt-contain_sf"/>
</dbReference>